<evidence type="ECO:0000259" key="4">
    <source>
        <dbReference type="PROSITE" id="PS51898"/>
    </source>
</evidence>
<comment type="similarity">
    <text evidence="1">Belongs to the 'phage' integrase family.</text>
</comment>
<keyword evidence="2" id="KW-0238">DNA-binding</keyword>
<protein>
    <submittedName>
        <fullName evidence="5">Integrase</fullName>
    </submittedName>
</protein>
<dbReference type="Pfam" id="PF00589">
    <property type="entry name" value="Phage_integrase"/>
    <property type="match status" value="1"/>
</dbReference>
<dbReference type="SUPFAM" id="SSF56349">
    <property type="entry name" value="DNA breaking-rejoining enzymes"/>
    <property type="match status" value="1"/>
</dbReference>
<dbReference type="InterPro" id="IPR011010">
    <property type="entry name" value="DNA_brk_join_enz"/>
</dbReference>
<dbReference type="Gene3D" id="1.10.443.10">
    <property type="entry name" value="Intergrase catalytic core"/>
    <property type="match status" value="1"/>
</dbReference>
<keyword evidence="3" id="KW-0233">DNA recombination</keyword>
<evidence type="ECO:0000256" key="2">
    <source>
        <dbReference type="ARBA" id="ARBA00023125"/>
    </source>
</evidence>
<dbReference type="GO" id="GO:0003677">
    <property type="term" value="F:DNA binding"/>
    <property type="evidence" value="ECO:0007669"/>
    <property type="project" value="UniProtKB-KW"/>
</dbReference>
<dbReference type="InterPro" id="IPR025269">
    <property type="entry name" value="SAM-like_dom"/>
</dbReference>
<sequence length="422" mass="50193">MNIKYHAQFLLDREKDNPTAKLRYRIKWDGNIVAFNLGYRVEIQKWSKETQRCKANTTHGDKKIFASIINRKIQEFESACQRTFQKFEVDVMSPCSKQFRESFNCEVGRTSKTEIVEEKSFFDVFDLFTQEESRNSYWKDKTLMKMNTLKNKLTEFNPNLKFDNLDEEGYNKFQHFLESKNHKNSTILKEFKSLKWFLKWAKRKGYQTNSYFELFQPKLKNIPKKVIFLSQDELKRFREYVIPENKKHLEKIRDVFLFQCFTGLRYSDVFNLRKSDVKEKHIEINSIKTSDNLTIDLNAHSREILLKYKDEDFVQNRALPVISNQKMNDYLKELAELVEIDEPITQTYYMGKKRIDEVLPKYSLLGTHCGRRTFICNALSLGIPPQVVMKWTGHSDYSAMKPYIDIADEIKATAMEKFDLII</sequence>
<dbReference type="AlphaFoldDB" id="A0A077EPN6"/>
<dbReference type="PANTHER" id="PTHR30349:SF64">
    <property type="entry name" value="PROPHAGE INTEGRASE INTD-RELATED"/>
    <property type="match status" value="1"/>
</dbReference>
<evidence type="ECO:0000313" key="5">
    <source>
        <dbReference type="EMBL" id="AIL47525.1"/>
    </source>
</evidence>
<dbReference type="PROSITE" id="PS51898">
    <property type="entry name" value="TYR_RECOMBINASE"/>
    <property type="match status" value="1"/>
</dbReference>
<evidence type="ECO:0000256" key="3">
    <source>
        <dbReference type="ARBA" id="ARBA00023172"/>
    </source>
</evidence>
<dbReference type="EMBL" id="CP007547">
    <property type="protein sequence ID" value="AIL47525.1"/>
    <property type="molecule type" value="Genomic_DNA"/>
</dbReference>
<proteinExistence type="inferred from homology"/>
<dbReference type="Pfam" id="PF13102">
    <property type="entry name" value="Phage_int_SAM_5"/>
    <property type="match status" value="1"/>
</dbReference>
<feature type="domain" description="Tyr recombinase" evidence="4">
    <location>
        <begin position="224"/>
        <end position="416"/>
    </location>
</feature>
<dbReference type="KEGG" id="eao:BD94_3750"/>
<reference evidence="5" key="2">
    <citation type="journal article" date="2015" name="Genome Biol. Evol.">
        <title>Complete Genome Sequence and Transcriptomic Analysis of the Novel Pathogen Elizabethkingia anophelis in Response to Oxidative Stress.</title>
        <authorList>
            <person name="Li Y."/>
            <person name="Liu Y."/>
            <person name="Chew S.C."/>
            <person name="Tay M."/>
            <person name="Salido M.M."/>
            <person name="Teo J."/>
            <person name="Lauro F.M."/>
            <person name="Givskov M."/>
            <person name="Yang L."/>
        </authorList>
    </citation>
    <scope>NUCLEOTIDE SEQUENCE</scope>
    <source>
        <strain evidence="5">NUHP1</strain>
    </source>
</reference>
<gene>
    <name evidence="5" type="ORF">BD94_3750</name>
</gene>
<dbReference type="InterPro" id="IPR002104">
    <property type="entry name" value="Integrase_catalytic"/>
</dbReference>
<dbReference type="InterPro" id="IPR010998">
    <property type="entry name" value="Integrase_recombinase_N"/>
</dbReference>
<name>A0A077EPN6_9FLAO</name>
<dbReference type="Gene3D" id="1.10.150.130">
    <property type="match status" value="1"/>
</dbReference>
<dbReference type="STRING" id="1338011.BD94_3750"/>
<organism evidence="5 6">
    <name type="scientific">Elizabethkingia anophelis NUHP1</name>
    <dbReference type="NCBI Taxonomy" id="1338011"/>
    <lineage>
        <taxon>Bacteria</taxon>
        <taxon>Pseudomonadati</taxon>
        <taxon>Bacteroidota</taxon>
        <taxon>Flavobacteriia</taxon>
        <taxon>Flavobacteriales</taxon>
        <taxon>Weeksellaceae</taxon>
        <taxon>Elizabethkingia</taxon>
    </lineage>
</organism>
<dbReference type="GO" id="GO:0015074">
    <property type="term" value="P:DNA integration"/>
    <property type="evidence" value="ECO:0007669"/>
    <property type="project" value="InterPro"/>
</dbReference>
<evidence type="ECO:0000313" key="6">
    <source>
        <dbReference type="Proteomes" id="UP000028933"/>
    </source>
</evidence>
<reference evidence="5" key="1">
    <citation type="journal article" date="2013" name="Lancet">
        <title>First case of E anophelis outbreak in an intensive-care unit.</title>
        <authorList>
            <person name="Teo J."/>
            <person name="Tan S.Y."/>
            <person name="Tay M."/>
            <person name="Ding Y."/>
            <person name="Kjelleberg S."/>
            <person name="Givskov M."/>
            <person name="Lin R.T."/>
            <person name="Yang L."/>
        </authorList>
    </citation>
    <scope>NUCLEOTIDE SEQUENCE [LARGE SCALE GENOMIC DNA]</scope>
    <source>
        <strain evidence="5">NUHP1</strain>
    </source>
</reference>
<dbReference type="GO" id="GO:0006310">
    <property type="term" value="P:DNA recombination"/>
    <property type="evidence" value="ECO:0007669"/>
    <property type="project" value="UniProtKB-KW"/>
</dbReference>
<dbReference type="Proteomes" id="UP000028933">
    <property type="component" value="Chromosome"/>
</dbReference>
<dbReference type="InterPro" id="IPR050090">
    <property type="entry name" value="Tyrosine_recombinase_XerCD"/>
</dbReference>
<dbReference type="InterPro" id="IPR013762">
    <property type="entry name" value="Integrase-like_cat_sf"/>
</dbReference>
<dbReference type="HOGENOM" id="CLU_033139_7_1_10"/>
<dbReference type="PANTHER" id="PTHR30349">
    <property type="entry name" value="PHAGE INTEGRASE-RELATED"/>
    <property type="match status" value="1"/>
</dbReference>
<dbReference type="eggNOG" id="COG0582">
    <property type="taxonomic scope" value="Bacteria"/>
</dbReference>
<accession>A0A077EPN6</accession>
<dbReference type="CDD" id="cd01185">
    <property type="entry name" value="INTN1_C_like"/>
    <property type="match status" value="1"/>
</dbReference>
<dbReference type="RefSeq" id="WP_024564037.1">
    <property type="nucleotide sequence ID" value="NZ_CP007547.1"/>
</dbReference>
<evidence type="ECO:0000256" key="1">
    <source>
        <dbReference type="ARBA" id="ARBA00008857"/>
    </source>
</evidence>